<dbReference type="PRINTS" id="PR00625">
    <property type="entry name" value="JDOMAIN"/>
</dbReference>
<evidence type="ECO:0000259" key="2">
    <source>
        <dbReference type="PROSITE" id="PS50076"/>
    </source>
</evidence>
<dbReference type="PROSITE" id="PS50076">
    <property type="entry name" value="DNAJ_2"/>
    <property type="match status" value="1"/>
</dbReference>
<dbReference type="EMBL" id="CAJNNV010032257">
    <property type="protein sequence ID" value="CAE8639462.1"/>
    <property type="molecule type" value="Genomic_DNA"/>
</dbReference>
<feature type="compositionally biased region" description="Low complexity" evidence="1">
    <location>
        <begin position="175"/>
        <end position="192"/>
    </location>
</feature>
<dbReference type="InterPro" id="IPR050817">
    <property type="entry name" value="DjlA_DnaK_co-chaperone"/>
</dbReference>
<feature type="domain" description="J" evidence="2">
    <location>
        <begin position="5"/>
        <end position="66"/>
    </location>
</feature>
<feature type="compositionally biased region" description="Basic and acidic residues" evidence="1">
    <location>
        <begin position="77"/>
        <end position="90"/>
    </location>
</feature>
<evidence type="ECO:0000313" key="3">
    <source>
        <dbReference type="EMBL" id="CAE8639462.1"/>
    </source>
</evidence>
<dbReference type="SUPFAM" id="SSF46565">
    <property type="entry name" value="Chaperone J-domain"/>
    <property type="match status" value="1"/>
</dbReference>
<dbReference type="PROSITE" id="PS00636">
    <property type="entry name" value="DNAJ_1"/>
    <property type="match status" value="1"/>
</dbReference>
<feature type="compositionally biased region" description="Low complexity" evidence="1">
    <location>
        <begin position="285"/>
        <end position="294"/>
    </location>
</feature>
<keyword evidence="4" id="KW-1185">Reference proteome</keyword>
<dbReference type="InterPro" id="IPR001623">
    <property type="entry name" value="DnaJ_domain"/>
</dbReference>
<reference evidence="3" key="1">
    <citation type="submission" date="2021-02" db="EMBL/GenBank/DDBJ databases">
        <authorList>
            <person name="Dougan E. K."/>
            <person name="Rhodes N."/>
            <person name="Thang M."/>
            <person name="Chan C."/>
        </authorList>
    </citation>
    <scope>NUCLEOTIDE SEQUENCE</scope>
</reference>
<organism evidence="3 4">
    <name type="scientific">Polarella glacialis</name>
    <name type="common">Dinoflagellate</name>
    <dbReference type="NCBI Taxonomy" id="89957"/>
    <lineage>
        <taxon>Eukaryota</taxon>
        <taxon>Sar</taxon>
        <taxon>Alveolata</taxon>
        <taxon>Dinophyceae</taxon>
        <taxon>Suessiales</taxon>
        <taxon>Suessiaceae</taxon>
        <taxon>Polarella</taxon>
    </lineage>
</organism>
<feature type="region of interest" description="Disordered" evidence="1">
    <location>
        <begin position="58"/>
        <end position="214"/>
    </location>
</feature>
<gene>
    <name evidence="3" type="ORF">PGLA1383_LOCUS54495</name>
</gene>
<protein>
    <recommendedName>
        <fullName evidence="2">J domain-containing protein</fullName>
    </recommendedName>
</protein>
<dbReference type="PANTHER" id="PTHR24074">
    <property type="entry name" value="CO-CHAPERONE PROTEIN DJLA"/>
    <property type="match status" value="1"/>
</dbReference>
<feature type="compositionally biased region" description="Basic and acidic residues" evidence="1">
    <location>
        <begin position="273"/>
        <end position="283"/>
    </location>
</feature>
<name>A0A813HLK4_POLGL</name>
<dbReference type="CDD" id="cd06257">
    <property type="entry name" value="DnaJ"/>
    <property type="match status" value="1"/>
</dbReference>
<comment type="caution">
    <text evidence="3">The sequence shown here is derived from an EMBL/GenBank/DDBJ whole genome shotgun (WGS) entry which is preliminary data.</text>
</comment>
<feature type="region of interest" description="Disordered" evidence="1">
    <location>
        <begin position="258"/>
        <end position="297"/>
    </location>
</feature>
<feature type="compositionally biased region" description="Basic and acidic residues" evidence="1">
    <location>
        <begin position="139"/>
        <end position="150"/>
    </location>
</feature>
<feature type="compositionally biased region" description="Polar residues" evidence="1">
    <location>
        <begin position="128"/>
        <end position="138"/>
    </location>
</feature>
<feature type="region of interest" description="Disordered" evidence="1">
    <location>
        <begin position="323"/>
        <end position="350"/>
    </location>
</feature>
<dbReference type="InterPro" id="IPR036869">
    <property type="entry name" value="J_dom_sf"/>
</dbReference>
<dbReference type="Proteomes" id="UP000654075">
    <property type="component" value="Unassembled WGS sequence"/>
</dbReference>
<dbReference type="Gene3D" id="1.10.287.110">
    <property type="entry name" value="DnaJ domain"/>
    <property type="match status" value="1"/>
</dbReference>
<dbReference type="AlphaFoldDB" id="A0A813HLK4"/>
<feature type="compositionally biased region" description="Low complexity" evidence="1">
    <location>
        <begin position="107"/>
        <end position="124"/>
    </location>
</feature>
<evidence type="ECO:0000256" key="1">
    <source>
        <dbReference type="SAM" id="MobiDB-lite"/>
    </source>
</evidence>
<accession>A0A813HLK4</accession>
<evidence type="ECO:0000313" key="4">
    <source>
        <dbReference type="Proteomes" id="UP000654075"/>
    </source>
</evidence>
<dbReference type="InterPro" id="IPR018253">
    <property type="entry name" value="DnaJ_domain_CS"/>
</dbReference>
<dbReference type="Pfam" id="PF00226">
    <property type="entry name" value="DnaJ"/>
    <property type="match status" value="1"/>
</dbReference>
<sequence>MASTCLYDVLGVSELAPAEEIRVAFRRCALVAHPDKGGSRDMFQALYQAFEVLSDPASRKRYDARHSSRQAVSSSRVPEEARPGRAEKRSRSSCSPASARARHTNAQSTQSTQSTQSGSSCCGGAEAQDSSSRGTSRQPADKTHEVERNGDNQSNIKIDGKGGRRATSATTNHGNSNSNCNSSSISSQHSRNIGPSATKGQQAGGAVRSERAASRNQESICAKLYILLKRLSPAVRRRVLSESFSESQRRALELWAKDFRNRPEGDQGNPDQASKDKGHRDCEQDQQPGQPGPDIAKRLGRTECQSASQEACVVLCKEDEMSDVSSSESLSSDRPRVLVDGGFDEDSSEDEIEMPAICDSAFRSEDADIEMKEEVGSNSGCERHQTLEAVSEDGAPQARRNHTGKTAVRGISTHRSSYRSGIGILANIHVRSKDVKELTIAVEYLMVLTTMKHAASESATSSLNDRLRGALAYALEEHGKTAEEMGLRWSITMNQNFWVGRNKLRTSSIKTLDALVDALRLLAPFHEQNGRGRGGVLFKFGLVELQERWCAFKIVFSEVCEKAGACRETVLAMLDSHAQSTRIRREGLLQFWEQQQMKQEDSQFCRRRTHRRQHGPSPRAEELLEKRLLQRIDHWLERLRHLAVRETRGTAREAARAALAKAREAARAALAKRAASREAQRTTLRERKERWTQMNRKDLTMADFLGTRFGAGACSQST</sequence>
<proteinExistence type="predicted"/>
<dbReference type="SMART" id="SM00271">
    <property type="entry name" value="DnaJ"/>
    <property type="match status" value="1"/>
</dbReference>
<dbReference type="OrthoDB" id="66964at2759"/>